<organism evidence="2 3">
    <name type="scientific">Ureaplasma zalophigenitalium</name>
    <dbReference type="NCBI Taxonomy" id="907723"/>
    <lineage>
        <taxon>Bacteria</taxon>
        <taxon>Bacillati</taxon>
        <taxon>Mycoplasmatota</taxon>
        <taxon>Mycoplasmoidales</taxon>
        <taxon>Mycoplasmoidaceae</taxon>
        <taxon>Ureaplasma</taxon>
    </lineage>
</organism>
<protein>
    <submittedName>
        <fullName evidence="2">Uncharacterized protein</fullName>
    </submittedName>
</protein>
<proteinExistence type="predicted"/>
<dbReference type="Proteomes" id="UP001207252">
    <property type="component" value="Unassembled WGS sequence"/>
</dbReference>
<gene>
    <name evidence="2" type="ORF">OF365_01885</name>
</gene>
<keyword evidence="1" id="KW-0472">Membrane</keyword>
<evidence type="ECO:0000256" key="1">
    <source>
        <dbReference type="SAM" id="Phobius"/>
    </source>
</evidence>
<evidence type="ECO:0000313" key="3">
    <source>
        <dbReference type="Proteomes" id="UP001207252"/>
    </source>
</evidence>
<name>A0ABT3BPD2_9BACT</name>
<reference evidence="2 3" key="1">
    <citation type="journal article" date="2020" name="Int. J. Syst. Evol. Microbiol.">
        <title>Ureaplasma miroungigenitalium sp. nov. isolated from northern elephant seals (Mirounga angustirostris) and Ureaplasma zalophigenitalium sp. nov. isolated from California sea lions (Zalophus californianus).</title>
        <authorList>
            <person name="Volokhov D.V."/>
            <person name="Gulland F.M."/>
            <person name="Gao Y."/>
            <person name="Chizhikov V.E."/>
        </authorList>
    </citation>
    <scope>NUCLEOTIDE SEQUENCE [LARGE SCALE GENOMIC DNA]</scope>
    <source>
        <strain evidence="2 3">CSL7644-GEN</strain>
    </source>
</reference>
<sequence length="137" mass="16885">MTNRIINCIDNYQQNRKYPTLKYYAMVFLFLIALVFCFLISILNKGIDKLYILIPTLAIALFLIIFIIIFVIHKRYLKTLYMHYHQKRFIPDKRLQFFLNSLVFFMFDHKYKDYEYLFDELKKYYANLQDDQTKQTE</sequence>
<feature type="transmembrane region" description="Helical" evidence="1">
    <location>
        <begin position="50"/>
        <end position="72"/>
    </location>
</feature>
<evidence type="ECO:0000313" key="2">
    <source>
        <dbReference type="EMBL" id="MCV3754115.1"/>
    </source>
</evidence>
<keyword evidence="1" id="KW-1133">Transmembrane helix</keyword>
<accession>A0ABT3BPD2</accession>
<comment type="caution">
    <text evidence="2">The sequence shown here is derived from an EMBL/GenBank/DDBJ whole genome shotgun (WGS) entry which is preliminary data.</text>
</comment>
<dbReference type="RefSeq" id="WP_263817919.1">
    <property type="nucleotide sequence ID" value="NZ_JAOXHJ010000003.1"/>
</dbReference>
<feature type="transmembrane region" description="Helical" evidence="1">
    <location>
        <begin position="21"/>
        <end position="44"/>
    </location>
</feature>
<dbReference type="EMBL" id="JAOXHJ010000003">
    <property type="protein sequence ID" value="MCV3754115.1"/>
    <property type="molecule type" value="Genomic_DNA"/>
</dbReference>
<keyword evidence="3" id="KW-1185">Reference proteome</keyword>
<keyword evidence="1" id="KW-0812">Transmembrane</keyword>